<evidence type="ECO:0000313" key="6">
    <source>
        <dbReference type="EMBL" id="MPD04098.1"/>
    </source>
</evidence>
<reference evidence="6 7" key="1">
    <citation type="submission" date="2019-05" db="EMBL/GenBank/DDBJ databases">
        <title>Another draft genome of Portunus trituberculatus and its Hox gene families provides insights of decapod evolution.</title>
        <authorList>
            <person name="Jeong J.-H."/>
            <person name="Song I."/>
            <person name="Kim S."/>
            <person name="Choi T."/>
            <person name="Kim D."/>
            <person name="Ryu S."/>
            <person name="Kim W."/>
        </authorList>
    </citation>
    <scope>NUCLEOTIDE SEQUENCE [LARGE SCALE GENOMIC DNA]</scope>
    <source>
        <tissue evidence="6">Muscle</tissue>
    </source>
</reference>
<evidence type="ECO:0000256" key="1">
    <source>
        <dbReference type="ARBA" id="ARBA00022690"/>
    </source>
</evidence>
<gene>
    <name evidence="6" type="primary">DPGN_3</name>
    <name evidence="6" type="ORF">E2C01_099768</name>
</gene>
<dbReference type="Proteomes" id="UP000324222">
    <property type="component" value="Unassembled WGS sequence"/>
</dbReference>
<dbReference type="OrthoDB" id="126772at2759"/>
<dbReference type="CDD" id="cd00104">
    <property type="entry name" value="KAZAL_FS"/>
    <property type="match status" value="2"/>
</dbReference>
<sequence length="229" mass="24102">MPTHTYHSTISSPTDPQCPLICSKHPEFRPVCGSDGRTYRNYCSLQLAKLCYNKALQLAHNGMCLFSRVNAEGETETGMHVSSESCRNWHAPVCGNDGKSYENVCELYMAKNEDKSLTLKHPGQCKESRDDSEDENVEGGDESAKDEGATGDGGDDSGAGDSTGDDVSANNESMGDSEDDKDDASGEGDGDEASGEGDGDGDEASGEGDGDDASGESKGEGDDASKDEE</sequence>
<feature type="compositionally biased region" description="Acidic residues" evidence="4">
    <location>
        <begin position="130"/>
        <end position="141"/>
    </location>
</feature>
<proteinExistence type="predicted"/>
<dbReference type="SUPFAM" id="SSF100895">
    <property type="entry name" value="Kazal-type serine protease inhibitors"/>
    <property type="match status" value="2"/>
</dbReference>
<dbReference type="PANTHER" id="PTHR10913:SF45">
    <property type="entry name" value="FOLLISTATIN, ISOFORM A-RELATED"/>
    <property type="match status" value="1"/>
</dbReference>
<evidence type="ECO:0000259" key="5">
    <source>
        <dbReference type="PROSITE" id="PS51465"/>
    </source>
</evidence>
<dbReference type="InterPro" id="IPR036058">
    <property type="entry name" value="Kazal_dom_sf"/>
</dbReference>
<dbReference type="Pfam" id="PF00050">
    <property type="entry name" value="Kazal_1"/>
    <property type="match status" value="1"/>
</dbReference>
<keyword evidence="2" id="KW-0722">Serine protease inhibitor</keyword>
<organism evidence="6 7">
    <name type="scientific">Portunus trituberculatus</name>
    <name type="common">Swimming crab</name>
    <name type="synonym">Neptunus trituberculatus</name>
    <dbReference type="NCBI Taxonomy" id="210409"/>
    <lineage>
        <taxon>Eukaryota</taxon>
        <taxon>Metazoa</taxon>
        <taxon>Ecdysozoa</taxon>
        <taxon>Arthropoda</taxon>
        <taxon>Crustacea</taxon>
        <taxon>Multicrustacea</taxon>
        <taxon>Malacostraca</taxon>
        <taxon>Eumalacostraca</taxon>
        <taxon>Eucarida</taxon>
        <taxon>Decapoda</taxon>
        <taxon>Pleocyemata</taxon>
        <taxon>Brachyura</taxon>
        <taxon>Eubrachyura</taxon>
        <taxon>Portunoidea</taxon>
        <taxon>Portunidae</taxon>
        <taxon>Portuninae</taxon>
        <taxon>Portunus</taxon>
    </lineage>
</organism>
<accession>A0A5B7KFQ1</accession>
<dbReference type="PROSITE" id="PS51465">
    <property type="entry name" value="KAZAL_2"/>
    <property type="match status" value="2"/>
</dbReference>
<keyword evidence="1" id="KW-0646">Protease inhibitor</keyword>
<feature type="domain" description="Kazal-like" evidence="5">
    <location>
        <begin position="12"/>
        <end position="66"/>
    </location>
</feature>
<keyword evidence="3" id="KW-1015">Disulfide bond</keyword>
<dbReference type="Gene3D" id="3.30.60.30">
    <property type="match status" value="2"/>
</dbReference>
<feature type="region of interest" description="Disordered" evidence="4">
    <location>
        <begin position="119"/>
        <end position="229"/>
    </location>
</feature>
<dbReference type="GO" id="GO:0005576">
    <property type="term" value="C:extracellular region"/>
    <property type="evidence" value="ECO:0007669"/>
    <property type="project" value="TreeGrafter"/>
</dbReference>
<evidence type="ECO:0000256" key="3">
    <source>
        <dbReference type="ARBA" id="ARBA00023157"/>
    </source>
</evidence>
<dbReference type="AlphaFoldDB" id="A0A5B7KFQ1"/>
<dbReference type="Pfam" id="PF07648">
    <property type="entry name" value="Kazal_2"/>
    <property type="match status" value="1"/>
</dbReference>
<dbReference type="InterPro" id="IPR002350">
    <property type="entry name" value="Kazal_dom"/>
</dbReference>
<comment type="caution">
    <text evidence="6">The sequence shown here is derived from an EMBL/GenBank/DDBJ whole genome shotgun (WGS) entry which is preliminary data.</text>
</comment>
<keyword evidence="7" id="KW-1185">Reference proteome</keyword>
<dbReference type="EMBL" id="VSRR010139404">
    <property type="protein sequence ID" value="MPD04098.1"/>
    <property type="molecule type" value="Genomic_DNA"/>
</dbReference>
<protein>
    <submittedName>
        <fullName evidence="6">Serine protease inhibitor dipetalogastin</fullName>
    </submittedName>
</protein>
<dbReference type="InterPro" id="IPR050653">
    <property type="entry name" value="Prot_Inhib_GrowthFact_Antg"/>
</dbReference>
<feature type="compositionally biased region" description="Basic and acidic residues" evidence="4">
    <location>
        <begin position="215"/>
        <end position="229"/>
    </location>
</feature>
<feature type="domain" description="Kazal-like" evidence="5">
    <location>
        <begin position="76"/>
        <end position="127"/>
    </location>
</feature>
<evidence type="ECO:0000256" key="4">
    <source>
        <dbReference type="SAM" id="MobiDB-lite"/>
    </source>
</evidence>
<dbReference type="PANTHER" id="PTHR10913">
    <property type="entry name" value="FOLLISTATIN-RELATED"/>
    <property type="match status" value="1"/>
</dbReference>
<evidence type="ECO:0000256" key="2">
    <source>
        <dbReference type="ARBA" id="ARBA00022900"/>
    </source>
</evidence>
<dbReference type="SMART" id="SM00280">
    <property type="entry name" value="KAZAL"/>
    <property type="match status" value="2"/>
</dbReference>
<name>A0A5B7KFQ1_PORTR</name>
<evidence type="ECO:0000313" key="7">
    <source>
        <dbReference type="Proteomes" id="UP000324222"/>
    </source>
</evidence>
<feature type="compositionally biased region" description="Acidic residues" evidence="4">
    <location>
        <begin position="175"/>
        <end position="214"/>
    </location>
</feature>